<proteinExistence type="predicted"/>
<dbReference type="AlphaFoldDB" id="A0A1I8AYM9"/>
<accession>A0A1I8AYM9</accession>
<dbReference type="InterPro" id="IPR056017">
    <property type="entry name" value="DUF7596"/>
</dbReference>
<feature type="region of interest" description="Disordered" evidence="1">
    <location>
        <begin position="425"/>
        <end position="449"/>
    </location>
</feature>
<keyword evidence="3" id="KW-1185">Reference proteome</keyword>
<evidence type="ECO:0000313" key="4">
    <source>
        <dbReference type="WBParaSite" id="MhA1_Contig1045.frz3.gene1"/>
    </source>
</evidence>
<feature type="domain" description="DUF7596" evidence="2">
    <location>
        <begin position="69"/>
        <end position="150"/>
    </location>
</feature>
<evidence type="ECO:0000259" key="2">
    <source>
        <dbReference type="Pfam" id="PF24524"/>
    </source>
</evidence>
<sequence>MLYNNLLLSNTKLNKAVGGALFNENNNNSFLQLENVYSTTILDKLKEKEKKDNSTIIGFGLAHLQSPNQIKDFKELLPDLTTLPQYFTAFAEPLARPLLQCIVEQLAKQSFGNTFDMEVTKNMSVDLYDSESGIDEYSNKLWRDSAGFIVTDRFRYFEIKIKKELLLSTINENNSSYLINYSILPLNSQTKTLFSIYDQNICSFGRNDYLEFLFSLNGANGMVALNNEDNQPLGYILALNDGRILQCYAENGEIARSLLHSLIIANKDILIYSMFIRISSEEENKLNIKLMEKAENANNCLLGDIPSIVKINEYGHPELFCKPPICDIFSNFERNNENNKLKCNNKFLNTFCNKTNEWIGEIKKEEKENNNLNLKCCLIPNLSQWAAPLKKVVIKKGEKFEGGPVLQKGEIIAFDFVKEIQKNVSEENKHPDNNKLNKEKEEKENNLNNKTIKEEYLNEKRRKQQKQSIYLRKPLLSYYLRRLARINNLKK</sequence>
<organism evidence="3 4">
    <name type="scientific">Meloidogyne hapla</name>
    <name type="common">Root-knot nematode worm</name>
    <dbReference type="NCBI Taxonomy" id="6305"/>
    <lineage>
        <taxon>Eukaryota</taxon>
        <taxon>Metazoa</taxon>
        <taxon>Ecdysozoa</taxon>
        <taxon>Nematoda</taxon>
        <taxon>Chromadorea</taxon>
        <taxon>Rhabditida</taxon>
        <taxon>Tylenchina</taxon>
        <taxon>Tylenchomorpha</taxon>
        <taxon>Tylenchoidea</taxon>
        <taxon>Meloidogynidae</taxon>
        <taxon>Meloidogyninae</taxon>
        <taxon>Meloidogyne</taxon>
    </lineage>
</organism>
<dbReference type="Pfam" id="PF24524">
    <property type="entry name" value="DUF7596"/>
    <property type="match status" value="1"/>
</dbReference>
<evidence type="ECO:0000256" key="1">
    <source>
        <dbReference type="SAM" id="MobiDB-lite"/>
    </source>
</evidence>
<evidence type="ECO:0000313" key="3">
    <source>
        <dbReference type="Proteomes" id="UP000095281"/>
    </source>
</evidence>
<dbReference type="Proteomes" id="UP000095281">
    <property type="component" value="Unplaced"/>
</dbReference>
<protein>
    <recommendedName>
        <fullName evidence="2">DUF7596 domain-containing protein</fullName>
    </recommendedName>
</protein>
<dbReference type="WBParaSite" id="MhA1_Contig1045.frz3.gene1">
    <property type="protein sequence ID" value="MhA1_Contig1045.frz3.gene1"/>
    <property type="gene ID" value="MhA1_Contig1045.frz3.gene1"/>
</dbReference>
<reference evidence="4" key="1">
    <citation type="submission" date="2016-11" db="UniProtKB">
        <authorList>
            <consortium name="WormBaseParasite"/>
        </authorList>
    </citation>
    <scope>IDENTIFICATION</scope>
</reference>
<name>A0A1I8AYM9_MELHA</name>